<reference evidence="2 3" key="1">
    <citation type="submission" date="2024-10" db="EMBL/GenBank/DDBJ databases">
        <authorList>
            <person name="Kim D."/>
        </authorList>
    </citation>
    <scope>NUCLEOTIDE SEQUENCE [LARGE SCALE GENOMIC DNA]</scope>
    <source>
        <strain evidence="2">BH-2024</strain>
    </source>
</reference>
<sequence length="868" mass="99435">MFEKSLVCFGAVMNIFGGLLLLFLSTGVNSQMETIPVRLTGQKSSWANIQLGLFDQCLPSEESKTFGIEFRLPKNGGSCDKEGMSICYASTLSSRTLNVMHTADEFSVTSELFNVPEMADIDKKCQEVMTAKKVKNAEYWRGFRVYTELMPENNQRVIKLTKKSVEGKTGPSYEIRDVHRQFVINFGNAQELYTYVTIDFGEQIEIDEADKKKREAYMKYAQDGVPLKYFAGFWTLGMDILPWGEDILRLFITRDCKCTMEAWFIRPSDSEPEEPEIPTQGTYGCREEKKKQKAIDLRDKIKAEKMIYIRLLTSARTEHIRLTLLGNDAALSISLSCSDFINKTISANHEIVFKIAFTKFAVGIAINDHLPMPSSCNREYVPLKWWQGLPLEKMTTLKLEGKFLLLNDPPPVMDFVTLDTNYENKSSEPVKDSIDLSKAGALEINITLFKDDKITIQINDILKRNYTSEMPTWATNFVRVEEINKYKGGITLMEKPFIGIDTQLAEANEGQQQQQKDGLPLTKRLMTVLNYGDVIRMEFLIKRQIDKLTIALMHEAKYFDKRLGDTILALTFDFSYTEIQCQYYLNLEHKNFDHYITNGRPVEHLLNKYGQKFNLTINCTAEHFIIKIDEVDFEMNCPYPFPEEFRSRNSVKEHRYPPWAVDHIHIECEGNASLVGMEIRHANVSIGQEHVLNFVEINADNGVLRAGDKINVRIPIDGTIGKTEVVNVSVNLFFEALRRHPHIGKTIMRLELDDLDSAQLNFRSYKKPPENCKIELKDKDSLKEFNFEIKVEAKGFVMALNGMEPYKIGGQNKMPCNFTPIIPIWAVQYITVEHNENAKIGKPVIKCEPQNRCLAKSEVDNYLGSHNL</sequence>
<dbReference type="Proteomes" id="UP001620626">
    <property type="component" value="Unassembled WGS sequence"/>
</dbReference>
<name>A0ABD2HPZ2_9BILA</name>
<dbReference type="EMBL" id="JBICBT010001397">
    <property type="protein sequence ID" value="KAL3069159.1"/>
    <property type="molecule type" value="Genomic_DNA"/>
</dbReference>
<feature type="chain" id="PRO_5044807662" evidence="1">
    <location>
        <begin position="31"/>
        <end position="868"/>
    </location>
</feature>
<evidence type="ECO:0000313" key="3">
    <source>
        <dbReference type="Proteomes" id="UP001620626"/>
    </source>
</evidence>
<keyword evidence="1" id="KW-0732">Signal</keyword>
<dbReference type="AlphaFoldDB" id="A0ABD2HPZ2"/>
<keyword evidence="3" id="KW-1185">Reference proteome</keyword>
<protein>
    <submittedName>
        <fullName evidence="2">Uncharacterized protein</fullName>
    </submittedName>
</protein>
<accession>A0ABD2HPZ2</accession>
<feature type="signal peptide" evidence="1">
    <location>
        <begin position="1"/>
        <end position="30"/>
    </location>
</feature>
<proteinExistence type="predicted"/>
<organism evidence="2 3">
    <name type="scientific">Heterodera trifolii</name>
    <dbReference type="NCBI Taxonomy" id="157864"/>
    <lineage>
        <taxon>Eukaryota</taxon>
        <taxon>Metazoa</taxon>
        <taxon>Ecdysozoa</taxon>
        <taxon>Nematoda</taxon>
        <taxon>Chromadorea</taxon>
        <taxon>Rhabditida</taxon>
        <taxon>Tylenchina</taxon>
        <taxon>Tylenchomorpha</taxon>
        <taxon>Tylenchoidea</taxon>
        <taxon>Heteroderidae</taxon>
        <taxon>Heteroderinae</taxon>
        <taxon>Heterodera</taxon>
    </lineage>
</organism>
<evidence type="ECO:0000313" key="2">
    <source>
        <dbReference type="EMBL" id="KAL3069159.1"/>
    </source>
</evidence>
<dbReference type="Gene3D" id="2.60.120.200">
    <property type="match status" value="1"/>
</dbReference>
<comment type="caution">
    <text evidence="2">The sequence shown here is derived from an EMBL/GenBank/DDBJ whole genome shotgun (WGS) entry which is preliminary data.</text>
</comment>
<gene>
    <name evidence="2" type="ORF">niasHT_034389</name>
</gene>
<evidence type="ECO:0000256" key="1">
    <source>
        <dbReference type="SAM" id="SignalP"/>
    </source>
</evidence>